<organism evidence="2">
    <name type="scientific">marine sediment metagenome</name>
    <dbReference type="NCBI Taxonomy" id="412755"/>
    <lineage>
        <taxon>unclassified sequences</taxon>
        <taxon>metagenomes</taxon>
        <taxon>ecological metagenomes</taxon>
    </lineage>
</organism>
<protein>
    <submittedName>
        <fullName evidence="2">Uncharacterized protein</fullName>
    </submittedName>
</protein>
<comment type="caution">
    <text evidence="2">The sequence shown here is derived from an EMBL/GenBank/DDBJ whole genome shotgun (WGS) entry which is preliminary data.</text>
</comment>
<sequence length="97" mass="11009">MRKNLRRFRKNQVVLGTGDVNNRSQQFKLPEEIFSLNKISVYVNNKRWKRVDTLGDSSPSDRHYMVQREEGGELLIQFGDGANGSRLPSGKGNVTAT</sequence>
<name>X0ZSW3_9ZZZZ</name>
<proteinExistence type="predicted"/>
<evidence type="ECO:0000313" key="2">
    <source>
        <dbReference type="EMBL" id="GAG72910.1"/>
    </source>
</evidence>
<dbReference type="EMBL" id="BART01001744">
    <property type="protein sequence ID" value="GAG72910.1"/>
    <property type="molecule type" value="Genomic_DNA"/>
</dbReference>
<dbReference type="AlphaFoldDB" id="X0ZSW3"/>
<gene>
    <name evidence="2" type="ORF">S01H4_05869</name>
</gene>
<feature type="non-terminal residue" evidence="2">
    <location>
        <position position="97"/>
    </location>
</feature>
<reference evidence="2" key="1">
    <citation type="journal article" date="2014" name="Front. Microbiol.">
        <title>High frequency of phylogenetically diverse reductive dehalogenase-homologous genes in deep subseafloor sedimentary metagenomes.</title>
        <authorList>
            <person name="Kawai M."/>
            <person name="Futagami T."/>
            <person name="Toyoda A."/>
            <person name="Takaki Y."/>
            <person name="Nishi S."/>
            <person name="Hori S."/>
            <person name="Arai W."/>
            <person name="Tsubouchi T."/>
            <person name="Morono Y."/>
            <person name="Uchiyama I."/>
            <person name="Ito T."/>
            <person name="Fujiyama A."/>
            <person name="Inagaki F."/>
            <person name="Takami H."/>
        </authorList>
    </citation>
    <scope>NUCLEOTIDE SEQUENCE</scope>
    <source>
        <strain evidence="2">Expedition CK06-06</strain>
    </source>
</reference>
<evidence type="ECO:0000256" key="1">
    <source>
        <dbReference type="SAM" id="MobiDB-lite"/>
    </source>
</evidence>
<feature type="region of interest" description="Disordered" evidence="1">
    <location>
        <begin position="78"/>
        <end position="97"/>
    </location>
</feature>
<accession>X0ZSW3</accession>